<protein>
    <recommendedName>
        <fullName evidence="13">G-protein coupled receptors family 1 profile domain-containing protein</fullName>
    </recommendedName>
</protein>
<feature type="region of interest" description="Disordered" evidence="10">
    <location>
        <begin position="347"/>
        <end position="371"/>
    </location>
</feature>
<evidence type="ECO:0000256" key="1">
    <source>
        <dbReference type="ARBA" id="ARBA00004141"/>
    </source>
</evidence>
<feature type="transmembrane region" description="Helical" evidence="11">
    <location>
        <begin position="667"/>
        <end position="689"/>
    </location>
</feature>
<dbReference type="PROSITE" id="PS50262">
    <property type="entry name" value="G_PROTEIN_RECEP_F1_2"/>
    <property type="match status" value="1"/>
</dbReference>
<feature type="region of interest" description="Disordered" evidence="10">
    <location>
        <begin position="201"/>
        <end position="220"/>
    </location>
</feature>
<evidence type="ECO:0000256" key="4">
    <source>
        <dbReference type="ARBA" id="ARBA00022989"/>
    </source>
</evidence>
<dbReference type="PANTHER" id="PTHR24238:SF75">
    <property type="entry name" value="CHOLECYSTOKININ-LIKE RECEPTOR AT 17D1-RELATED"/>
    <property type="match status" value="1"/>
</dbReference>
<dbReference type="SUPFAM" id="SSF81321">
    <property type="entry name" value="Family A G protein-coupled receptor-like"/>
    <property type="match status" value="1"/>
</dbReference>
<keyword evidence="6 11" id="KW-0472">Membrane</keyword>
<keyword evidence="15" id="KW-1185">Reference proteome</keyword>
<feature type="transmembrane region" description="Helical" evidence="11">
    <location>
        <begin position="773"/>
        <end position="794"/>
    </location>
</feature>
<evidence type="ECO:0000256" key="9">
    <source>
        <dbReference type="RuleBase" id="RU000688"/>
    </source>
</evidence>
<name>A0ABR0AVP6_9CRUS</name>
<evidence type="ECO:0000256" key="8">
    <source>
        <dbReference type="ARBA" id="ARBA00023224"/>
    </source>
</evidence>
<dbReference type="InterPro" id="IPR000276">
    <property type="entry name" value="GPCR_Rhodpsn"/>
</dbReference>
<feature type="transmembrane region" description="Helical" evidence="11">
    <location>
        <begin position="864"/>
        <end position="882"/>
    </location>
</feature>
<evidence type="ECO:0000256" key="2">
    <source>
        <dbReference type="ARBA" id="ARBA00010663"/>
    </source>
</evidence>
<evidence type="ECO:0000313" key="15">
    <source>
        <dbReference type="Proteomes" id="UP001234178"/>
    </source>
</evidence>
<evidence type="ECO:0000256" key="10">
    <source>
        <dbReference type="SAM" id="MobiDB-lite"/>
    </source>
</evidence>
<keyword evidence="4 11" id="KW-1133">Transmembrane helix</keyword>
<evidence type="ECO:0000256" key="6">
    <source>
        <dbReference type="ARBA" id="ARBA00023136"/>
    </source>
</evidence>
<feature type="compositionally biased region" description="Polar residues" evidence="10">
    <location>
        <begin position="203"/>
        <end position="217"/>
    </location>
</feature>
<dbReference type="Proteomes" id="UP001234178">
    <property type="component" value="Unassembled WGS sequence"/>
</dbReference>
<feature type="transmembrane region" description="Helical" evidence="11">
    <location>
        <begin position="823"/>
        <end position="844"/>
    </location>
</feature>
<dbReference type="InterPro" id="IPR017452">
    <property type="entry name" value="GPCR_Rhodpsn_7TM"/>
</dbReference>
<comment type="subcellular location">
    <subcellularLocation>
        <location evidence="1">Membrane</location>
        <topology evidence="1">Multi-pass membrane protein</topology>
    </subcellularLocation>
</comment>
<accession>A0ABR0AVP6</accession>
<evidence type="ECO:0000256" key="12">
    <source>
        <dbReference type="SAM" id="SignalP"/>
    </source>
</evidence>
<feature type="chain" id="PRO_5046575509" description="G-protein coupled receptors family 1 profile domain-containing protein" evidence="12">
    <location>
        <begin position="20"/>
        <end position="988"/>
    </location>
</feature>
<feature type="transmembrane region" description="Helical" evidence="11">
    <location>
        <begin position="588"/>
        <end position="607"/>
    </location>
</feature>
<feature type="domain" description="G-protein coupled receptors family 1 profile" evidence="13">
    <location>
        <begin position="608"/>
        <end position="881"/>
    </location>
</feature>
<organism evidence="14 15">
    <name type="scientific">Daphnia magna</name>
    <dbReference type="NCBI Taxonomy" id="35525"/>
    <lineage>
        <taxon>Eukaryota</taxon>
        <taxon>Metazoa</taxon>
        <taxon>Ecdysozoa</taxon>
        <taxon>Arthropoda</taxon>
        <taxon>Crustacea</taxon>
        <taxon>Branchiopoda</taxon>
        <taxon>Diplostraca</taxon>
        <taxon>Cladocera</taxon>
        <taxon>Anomopoda</taxon>
        <taxon>Daphniidae</taxon>
        <taxon>Daphnia</taxon>
    </lineage>
</organism>
<evidence type="ECO:0000256" key="3">
    <source>
        <dbReference type="ARBA" id="ARBA00022692"/>
    </source>
</evidence>
<evidence type="ECO:0000313" key="14">
    <source>
        <dbReference type="EMBL" id="KAK4029114.1"/>
    </source>
</evidence>
<evidence type="ECO:0000259" key="13">
    <source>
        <dbReference type="PROSITE" id="PS50262"/>
    </source>
</evidence>
<keyword evidence="7 9" id="KW-0675">Receptor</keyword>
<keyword evidence="5 9" id="KW-0297">G-protein coupled receptor</keyword>
<gene>
    <name evidence="14" type="ORF">OUZ56_022124</name>
</gene>
<comment type="similarity">
    <text evidence="2 9">Belongs to the G-protein coupled receptor 1 family.</text>
</comment>
<comment type="caution">
    <text evidence="14">The sequence shown here is derived from an EMBL/GenBank/DDBJ whole genome shotgun (WGS) entry which is preliminary data.</text>
</comment>
<dbReference type="Gene3D" id="1.20.1070.10">
    <property type="entry name" value="Rhodopsin 7-helix transmembrane proteins"/>
    <property type="match status" value="1"/>
</dbReference>
<evidence type="ECO:0000256" key="5">
    <source>
        <dbReference type="ARBA" id="ARBA00023040"/>
    </source>
</evidence>
<reference evidence="14 15" key="1">
    <citation type="journal article" date="2023" name="Nucleic Acids Res.">
        <title>The hologenome of Daphnia magna reveals possible DNA methylation and microbiome-mediated evolution of the host genome.</title>
        <authorList>
            <person name="Chaturvedi A."/>
            <person name="Li X."/>
            <person name="Dhandapani V."/>
            <person name="Marshall H."/>
            <person name="Kissane S."/>
            <person name="Cuenca-Cambronero M."/>
            <person name="Asole G."/>
            <person name="Calvet F."/>
            <person name="Ruiz-Romero M."/>
            <person name="Marangio P."/>
            <person name="Guigo R."/>
            <person name="Rago D."/>
            <person name="Mirbahai L."/>
            <person name="Eastwood N."/>
            <person name="Colbourne J.K."/>
            <person name="Zhou J."/>
            <person name="Mallon E."/>
            <person name="Orsini L."/>
        </authorList>
    </citation>
    <scope>NUCLEOTIDE SEQUENCE [LARGE SCALE GENOMIC DNA]</scope>
    <source>
        <strain evidence="14">LRV0_1</strain>
    </source>
</reference>
<keyword evidence="3 9" id="KW-0812">Transmembrane</keyword>
<evidence type="ECO:0000256" key="7">
    <source>
        <dbReference type="ARBA" id="ARBA00023170"/>
    </source>
</evidence>
<dbReference type="Pfam" id="PF00001">
    <property type="entry name" value="7tm_1"/>
    <property type="match status" value="1"/>
</dbReference>
<keyword evidence="8 9" id="KW-0807">Transducer</keyword>
<feature type="signal peptide" evidence="12">
    <location>
        <begin position="1"/>
        <end position="19"/>
    </location>
</feature>
<sequence length="988" mass="108716">MAVQQLIWIALIGAVIVNGFPVKSPQAGTEDERLNYEKYVRQLEKKHKFAYNDIDQPWQPISGDDSVENDSHEFILQGDDFVSVKPVVRDTKHQASEAPVVAADEAVVPVTEAQSQAVTLTDVVADVEDAVAEVTTTQEKILADPVDNAVPATTTHEKLLADAEDDGLSVTTTHEKLLADAEDDGLSVTTTHEKLLADEVLGQSETATEQDVATLSPVNEPVEESTTLSVLKVALIEESLVKVAQVEDSEVSEGSGQPLIDSTINDEGSGAAEVFKIDAAEGSGSTDELFKEIQTTIQPEISNDEVATETESTLLLNNDGLAGDDLAITTEAVDTKLAAIVEQQLGEKEVKPTDSPSADEAEQTEIQPSSTIKIAHADDSIEAVTTDSSIAISDVRLDSTTKDLAEPEESTTLVNIVLKDEIAADEATQEITTEQPDSHPLSTQSVRQKFTDNGIRRQIGRCGFSRASGFTPCVPDEMIVFSGPTVAPSRSVLEWSRLGNPSQESLWVVDHPERAIKPVELAKQKQVNLSDLANITIEILCRLQLLYHTNKTDGEWVWELSDVNISDIVDVLGLDGYVALSDVIVLPVWFKVSMTVLFVGCLIWASISNVRMLVAIGIRRSSWSKTNVLIGALALSDLLTVSSTTPTEISSVIHDLNIWDFGRLGCVSFPFLQSAAILSNALILCLIAYDRYVCVVKMQPHTMKAKPGWPIVGCIIAVWIVSIGIALPSFWIWRVYYFILVDDIPDPEIGMDFCSVFPSCNNNTKLGPKIYPAYHVMLCGAIFVPLFLLFVVLYGRIGHFLWVRSPIGTGDSSNLHLARKKRIAWALFWLVFWFFFCRMPNWIFVMVTMFVDEENTSGLSMLKSTLVFLSVLNTVVNPWLYSQLNEPLKKTMSNCSEKLCGQIRNLSCCGTERKVGLCDEQQQDHLAQQLERRGSHHLVQPIVLMEEPGIIRPQANELAIFTVHKLVHAEVTQSTSKNGNKTRQTFLE</sequence>
<dbReference type="EMBL" id="JAOYFB010000039">
    <property type="protein sequence ID" value="KAK4029114.1"/>
    <property type="molecule type" value="Genomic_DNA"/>
</dbReference>
<dbReference type="CDD" id="cd00637">
    <property type="entry name" value="7tm_classA_rhodopsin-like"/>
    <property type="match status" value="1"/>
</dbReference>
<keyword evidence="12" id="KW-0732">Signal</keyword>
<dbReference type="PRINTS" id="PR00237">
    <property type="entry name" value="GPCRRHODOPSN"/>
</dbReference>
<dbReference type="PROSITE" id="PS00237">
    <property type="entry name" value="G_PROTEIN_RECEP_F1_1"/>
    <property type="match status" value="1"/>
</dbReference>
<dbReference type="PANTHER" id="PTHR24238">
    <property type="entry name" value="G-PROTEIN COUPLED RECEPTOR"/>
    <property type="match status" value="1"/>
</dbReference>
<feature type="transmembrane region" description="Helical" evidence="11">
    <location>
        <begin position="628"/>
        <end position="647"/>
    </location>
</feature>
<proteinExistence type="inferred from homology"/>
<feature type="transmembrane region" description="Helical" evidence="11">
    <location>
        <begin position="709"/>
        <end position="733"/>
    </location>
</feature>
<evidence type="ECO:0000256" key="11">
    <source>
        <dbReference type="SAM" id="Phobius"/>
    </source>
</evidence>